<feature type="transmembrane region" description="Helical" evidence="2">
    <location>
        <begin position="12"/>
        <end position="33"/>
    </location>
</feature>
<feature type="region of interest" description="Disordered" evidence="1">
    <location>
        <begin position="86"/>
        <end position="108"/>
    </location>
</feature>
<sequence>MTRHAPCEGWIARMFFFLASAVAIMVMTMVVMVKKHSTGCDYMPCHATHTPFPPSLHLHFLPLSTVGPADLRKCNPTNSISIIRSQVCHSKDPPPKRASGPILHESRL</sequence>
<dbReference type="EMBL" id="ML978066">
    <property type="protein sequence ID" value="KAF2022075.1"/>
    <property type="molecule type" value="Genomic_DNA"/>
</dbReference>
<dbReference type="RefSeq" id="XP_033390414.1">
    <property type="nucleotide sequence ID" value="XM_033524430.1"/>
</dbReference>
<protein>
    <submittedName>
        <fullName evidence="3">Uncharacterized protein</fullName>
    </submittedName>
</protein>
<keyword evidence="2" id="KW-1133">Transmembrane helix</keyword>
<evidence type="ECO:0000256" key="1">
    <source>
        <dbReference type="SAM" id="MobiDB-lite"/>
    </source>
</evidence>
<keyword evidence="4" id="KW-1185">Reference proteome</keyword>
<keyword evidence="2" id="KW-0472">Membrane</keyword>
<evidence type="ECO:0000256" key="2">
    <source>
        <dbReference type="SAM" id="Phobius"/>
    </source>
</evidence>
<organism evidence="3 4">
    <name type="scientific">Aaosphaeria arxii CBS 175.79</name>
    <dbReference type="NCBI Taxonomy" id="1450172"/>
    <lineage>
        <taxon>Eukaryota</taxon>
        <taxon>Fungi</taxon>
        <taxon>Dikarya</taxon>
        <taxon>Ascomycota</taxon>
        <taxon>Pezizomycotina</taxon>
        <taxon>Dothideomycetes</taxon>
        <taxon>Pleosporomycetidae</taxon>
        <taxon>Pleosporales</taxon>
        <taxon>Pleosporales incertae sedis</taxon>
        <taxon>Aaosphaeria</taxon>
    </lineage>
</organism>
<evidence type="ECO:0000313" key="4">
    <source>
        <dbReference type="Proteomes" id="UP000799778"/>
    </source>
</evidence>
<evidence type="ECO:0000313" key="3">
    <source>
        <dbReference type="EMBL" id="KAF2022075.1"/>
    </source>
</evidence>
<accession>A0A6A5Y914</accession>
<proteinExistence type="predicted"/>
<reference evidence="3" key="1">
    <citation type="journal article" date="2020" name="Stud. Mycol.">
        <title>101 Dothideomycetes genomes: a test case for predicting lifestyles and emergence of pathogens.</title>
        <authorList>
            <person name="Haridas S."/>
            <person name="Albert R."/>
            <person name="Binder M."/>
            <person name="Bloem J."/>
            <person name="Labutti K."/>
            <person name="Salamov A."/>
            <person name="Andreopoulos B."/>
            <person name="Baker S."/>
            <person name="Barry K."/>
            <person name="Bills G."/>
            <person name="Bluhm B."/>
            <person name="Cannon C."/>
            <person name="Castanera R."/>
            <person name="Culley D."/>
            <person name="Daum C."/>
            <person name="Ezra D."/>
            <person name="Gonzalez J."/>
            <person name="Henrissat B."/>
            <person name="Kuo A."/>
            <person name="Liang C."/>
            <person name="Lipzen A."/>
            <person name="Lutzoni F."/>
            <person name="Magnuson J."/>
            <person name="Mondo S."/>
            <person name="Nolan M."/>
            <person name="Ohm R."/>
            <person name="Pangilinan J."/>
            <person name="Park H.-J."/>
            <person name="Ramirez L."/>
            <person name="Alfaro M."/>
            <person name="Sun H."/>
            <person name="Tritt A."/>
            <person name="Yoshinaga Y."/>
            <person name="Zwiers L.-H."/>
            <person name="Turgeon B."/>
            <person name="Goodwin S."/>
            <person name="Spatafora J."/>
            <person name="Crous P."/>
            <person name="Grigoriev I."/>
        </authorList>
    </citation>
    <scope>NUCLEOTIDE SEQUENCE</scope>
    <source>
        <strain evidence="3">CBS 175.79</strain>
    </source>
</reference>
<dbReference type="Proteomes" id="UP000799778">
    <property type="component" value="Unassembled WGS sequence"/>
</dbReference>
<name>A0A6A5Y914_9PLEO</name>
<keyword evidence="2" id="KW-0812">Transmembrane</keyword>
<gene>
    <name evidence="3" type="ORF">BU24DRAFT_37043</name>
</gene>
<dbReference type="GeneID" id="54281827"/>
<dbReference type="AlphaFoldDB" id="A0A6A5Y914"/>